<dbReference type="InterPro" id="IPR006976">
    <property type="entry name" value="VanZ-like"/>
</dbReference>
<evidence type="ECO:0000313" key="5">
    <source>
        <dbReference type="Proteomes" id="UP000316096"/>
    </source>
</evidence>
<sequence length="189" mass="20542">MPSTSVKRRGNKSGNKKTSNKKTGDKKPRDKKTGGKSGSRPFTSYLIRGLWIIAGLVGVVLFAYVISKLTLRPEPGAGKYVHDNTHPGQTLRLYLDQPSVRTALLEIGGNLVLLMPLGVLLPVLSNRFRGPLRILLVVGLISLCIETVQGTMLAGRAFDADDVILNTVGAVLAYLLVGRRVSRWAHRST</sequence>
<feature type="transmembrane region" description="Helical" evidence="2">
    <location>
        <begin position="135"/>
        <end position="157"/>
    </location>
</feature>
<feature type="compositionally biased region" description="Basic residues" evidence="1">
    <location>
        <begin position="1"/>
        <end position="20"/>
    </location>
</feature>
<comment type="caution">
    <text evidence="4">The sequence shown here is derived from an EMBL/GenBank/DDBJ whole genome shotgun (WGS) entry which is preliminary data.</text>
</comment>
<organism evidence="4 5">
    <name type="scientific">Actinoallomurus bryophytorum</name>
    <dbReference type="NCBI Taxonomy" id="1490222"/>
    <lineage>
        <taxon>Bacteria</taxon>
        <taxon>Bacillati</taxon>
        <taxon>Actinomycetota</taxon>
        <taxon>Actinomycetes</taxon>
        <taxon>Streptosporangiales</taxon>
        <taxon>Thermomonosporaceae</taxon>
        <taxon>Actinoallomurus</taxon>
    </lineage>
</organism>
<proteinExistence type="predicted"/>
<protein>
    <submittedName>
        <fullName evidence="4">VanZ like protein</fullName>
    </submittedName>
</protein>
<keyword evidence="2" id="KW-0812">Transmembrane</keyword>
<dbReference type="PANTHER" id="PTHR36834">
    <property type="entry name" value="MEMBRANE PROTEIN-RELATED"/>
    <property type="match status" value="1"/>
</dbReference>
<dbReference type="Proteomes" id="UP000316096">
    <property type="component" value="Unassembled WGS sequence"/>
</dbReference>
<evidence type="ECO:0000256" key="2">
    <source>
        <dbReference type="SAM" id="Phobius"/>
    </source>
</evidence>
<keyword evidence="2" id="KW-1133">Transmembrane helix</keyword>
<evidence type="ECO:0000256" key="1">
    <source>
        <dbReference type="SAM" id="MobiDB-lite"/>
    </source>
</evidence>
<name>A0A543CR70_9ACTN</name>
<dbReference type="InterPro" id="IPR053150">
    <property type="entry name" value="Teicoplanin_resist-assoc"/>
</dbReference>
<keyword evidence="2" id="KW-0472">Membrane</keyword>
<reference evidence="4 5" key="1">
    <citation type="submission" date="2019-06" db="EMBL/GenBank/DDBJ databases">
        <title>Sequencing the genomes of 1000 actinobacteria strains.</title>
        <authorList>
            <person name="Klenk H.-P."/>
        </authorList>
    </citation>
    <scope>NUCLEOTIDE SEQUENCE [LARGE SCALE GENOMIC DNA]</scope>
    <source>
        <strain evidence="4 5">DSM 102200</strain>
    </source>
</reference>
<evidence type="ECO:0000313" key="4">
    <source>
        <dbReference type="EMBL" id="TQL99603.1"/>
    </source>
</evidence>
<feature type="transmembrane region" description="Helical" evidence="2">
    <location>
        <begin position="103"/>
        <end position="123"/>
    </location>
</feature>
<dbReference type="EMBL" id="VFOZ01000001">
    <property type="protein sequence ID" value="TQL99603.1"/>
    <property type="molecule type" value="Genomic_DNA"/>
</dbReference>
<dbReference type="AlphaFoldDB" id="A0A543CR70"/>
<feature type="domain" description="VanZ-like" evidence="3">
    <location>
        <begin position="67"/>
        <end position="177"/>
    </location>
</feature>
<feature type="transmembrane region" description="Helical" evidence="2">
    <location>
        <begin position="163"/>
        <end position="181"/>
    </location>
</feature>
<accession>A0A543CR70</accession>
<dbReference type="OrthoDB" id="4822551at2"/>
<dbReference type="PANTHER" id="PTHR36834:SF1">
    <property type="entry name" value="INTEGRAL MEMBRANE PROTEIN"/>
    <property type="match status" value="1"/>
</dbReference>
<keyword evidence="5" id="KW-1185">Reference proteome</keyword>
<feature type="transmembrane region" description="Helical" evidence="2">
    <location>
        <begin position="45"/>
        <end position="66"/>
    </location>
</feature>
<dbReference type="RefSeq" id="WP_141958525.1">
    <property type="nucleotide sequence ID" value="NZ_VFOZ01000001.1"/>
</dbReference>
<dbReference type="Pfam" id="PF04892">
    <property type="entry name" value="VanZ"/>
    <property type="match status" value="1"/>
</dbReference>
<gene>
    <name evidence="4" type="ORF">FB559_5299</name>
</gene>
<feature type="compositionally biased region" description="Basic and acidic residues" evidence="1">
    <location>
        <begin position="22"/>
        <end position="33"/>
    </location>
</feature>
<evidence type="ECO:0000259" key="3">
    <source>
        <dbReference type="Pfam" id="PF04892"/>
    </source>
</evidence>
<feature type="region of interest" description="Disordered" evidence="1">
    <location>
        <begin position="1"/>
        <end position="38"/>
    </location>
</feature>